<sequence length="140" mass="15460">MTARQVPPLTGFVRNDEGTLHRFDFARPDEIVFDREELIATYASAYFLRPTRTAVTLWYDVGRGSILNVRALADEPTPIYDRLVSGSCDACLRCIGAKSGRILGYVLCVQCGNKRCPKANDHQNNCTGSNAPGQEGSAYR</sequence>
<accession>A0ABN3PDX5</accession>
<organism evidence="1 2">
    <name type="scientific">Microbacterium binotii</name>
    <dbReference type="NCBI Taxonomy" id="462710"/>
    <lineage>
        <taxon>Bacteria</taxon>
        <taxon>Bacillati</taxon>
        <taxon>Actinomycetota</taxon>
        <taxon>Actinomycetes</taxon>
        <taxon>Micrococcales</taxon>
        <taxon>Microbacteriaceae</taxon>
        <taxon>Microbacterium</taxon>
    </lineage>
</organism>
<protein>
    <submittedName>
        <fullName evidence="1">Uncharacterized protein</fullName>
    </submittedName>
</protein>
<dbReference type="Proteomes" id="UP001500274">
    <property type="component" value="Unassembled WGS sequence"/>
</dbReference>
<proteinExistence type="predicted"/>
<gene>
    <name evidence="1" type="ORF">GCM10009862_16330</name>
</gene>
<dbReference type="EMBL" id="BAAARI010000011">
    <property type="protein sequence ID" value="GAA2577743.1"/>
    <property type="molecule type" value="Genomic_DNA"/>
</dbReference>
<keyword evidence="2" id="KW-1185">Reference proteome</keyword>
<evidence type="ECO:0000313" key="2">
    <source>
        <dbReference type="Proteomes" id="UP001500274"/>
    </source>
</evidence>
<evidence type="ECO:0000313" key="1">
    <source>
        <dbReference type="EMBL" id="GAA2577743.1"/>
    </source>
</evidence>
<comment type="caution">
    <text evidence="1">The sequence shown here is derived from an EMBL/GenBank/DDBJ whole genome shotgun (WGS) entry which is preliminary data.</text>
</comment>
<name>A0ABN3PDX5_9MICO</name>
<dbReference type="RefSeq" id="WP_344228468.1">
    <property type="nucleotide sequence ID" value="NZ_BAAARI010000011.1"/>
</dbReference>
<reference evidence="1 2" key="1">
    <citation type="journal article" date="2019" name="Int. J. Syst. Evol. Microbiol.">
        <title>The Global Catalogue of Microorganisms (GCM) 10K type strain sequencing project: providing services to taxonomists for standard genome sequencing and annotation.</title>
        <authorList>
            <consortium name="The Broad Institute Genomics Platform"/>
            <consortium name="The Broad Institute Genome Sequencing Center for Infectious Disease"/>
            <person name="Wu L."/>
            <person name="Ma J."/>
        </authorList>
    </citation>
    <scope>NUCLEOTIDE SEQUENCE [LARGE SCALE GENOMIC DNA]</scope>
    <source>
        <strain evidence="1 2">JCM 16365</strain>
    </source>
</reference>